<dbReference type="Pfam" id="PF25973">
    <property type="entry name" value="BSH_CzcB"/>
    <property type="match status" value="1"/>
</dbReference>
<feature type="domain" description="CzcB-like barrel-sandwich hybrid" evidence="5">
    <location>
        <begin position="85"/>
        <end position="213"/>
    </location>
</feature>
<keyword evidence="2" id="KW-0175">Coiled coil</keyword>
<keyword evidence="4" id="KW-1133">Transmembrane helix</keyword>
<comment type="caution">
    <text evidence="7">The sequence shown here is derived from an EMBL/GenBank/DDBJ whole genome shotgun (WGS) entry which is preliminary data.</text>
</comment>
<keyword evidence="8" id="KW-1185">Reference proteome</keyword>
<evidence type="ECO:0000259" key="5">
    <source>
        <dbReference type="Pfam" id="PF25973"/>
    </source>
</evidence>
<dbReference type="Gene3D" id="2.40.50.100">
    <property type="match status" value="1"/>
</dbReference>
<evidence type="ECO:0000313" key="7">
    <source>
        <dbReference type="EMBL" id="MFC7298014.1"/>
    </source>
</evidence>
<dbReference type="InterPro" id="IPR058647">
    <property type="entry name" value="BSH_CzcB-like"/>
</dbReference>
<evidence type="ECO:0000256" key="3">
    <source>
        <dbReference type="SAM" id="MobiDB-lite"/>
    </source>
</evidence>
<feature type="domain" description="YknX-like C-terminal permuted SH3-like" evidence="6">
    <location>
        <begin position="300"/>
        <end position="368"/>
    </location>
</feature>
<dbReference type="SUPFAM" id="SSF111369">
    <property type="entry name" value="HlyD-like secretion proteins"/>
    <property type="match status" value="1"/>
</dbReference>
<dbReference type="NCBIfam" id="TIGR01730">
    <property type="entry name" value="RND_mfp"/>
    <property type="match status" value="1"/>
</dbReference>
<dbReference type="EMBL" id="JBHTCC010000001">
    <property type="protein sequence ID" value="MFC7298014.1"/>
    <property type="molecule type" value="Genomic_DNA"/>
</dbReference>
<dbReference type="InterPro" id="IPR058637">
    <property type="entry name" value="YknX-like_C"/>
</dbReference>
<accession>A0ABW2J4B5</accession>
<protein>
    <submittedName>
        <fullName evidence="7">Efflux RND transporter periplasmic adaptor subunit</fullName>
    </submittedName>
</protein>
<dbReference type="Gene3D" id="2.40.420.20">
    <property type="match status" value="1"/>
</dbReference>
<proteinExistence type="inferred from homology"/>
<evidence type="ECO:0000259" key="6">
    <source>
        <dbReference type="Pfam" id="PF25989"/>
    </source>
</evidence>
<evidence type="ECO:0000256" key="4">
    <source>
        <dbReference type="SAM" id="Phobius"/>
    </source>
</evidence>
<feature type="region of interest" description="Disordered" evidence="3">
    <location>
        <begin position="383"/>
        <end position="426"/>
    </location>
</feature>
<evidence type="ECO:0000256" key="2">
    <source>
        <dbReference type="SAM" id="Coils"/>
    </source>
</evidence>
<evidence type="ECO:0000256" key="1">
    <source>
        <dbReference type="ARBA" id="ARBA00009477"/>
    </source>
</evidence>
<feature type="compositionally biased region" description="Low complexity" evidence="3">
    <location>
        <begin position="411"/>
        <end position="426"/>
    </location>
</feature>
<dbReference type="Gene3D" id="1.10.287.470">
    <property type="entry name" value="Helix hairpin bin"/>
    <property type="match status" value="1"/>
</dbReference>
<feature type="compositionally biased region" description="Basic and acidic residues" evidence="3">
    <location>
        <begin position="32"/>
        <end position="41"/>
    </location>
</feature>
<dbReference type="InterPro" id="IPR006143">
    <property type="entry name" value="RND_pump_MFP"/>
</dbReference>
<dbReference type="RefSeq" id="WP_382233136.1">
    <property type="nucleotide sequence ID" value="NZ_JBHTCC010000001.1"/>
</dbReference>
<dbReference type="PANTHER" id="PTHR30469:SF15">
    <property type="entry name" value="HLYD FAMILY OF SECRETION PROTEINS"/>
    <property type="match status" value="1"/>
</dbReference>
<reference evidence="8" key="1">
    <citation type="journal article" date="2019" name="Int. J. Syst. Evol. Microbiol.">
        <title>The Global Catalogue of Microorganisms (GCM) 10K type strain sequencing project: providing services to taxonomists for standard genome sequencing and annotation.</title>
        <authorList>
            <consortium name="The Broad Institute Genomics Platform"/>
            <consortium name="The Broad Institute Genome Sequencing Center for Infectious Disease"/>
            <person name="Wu L."/>
            <person name="Ma J."/>
        </authorList>
    </citation>
    <scope>NUCLEOTIDE SEQUENCE [LARGE SCALE GENOMIC DNA]</scope>
    <source>
        <strain evidence="8">CCUG 36956</strain>
    </source>
</reference>
<comment type="similarity">
    <text evidence="1">Belongs to the membrane fusion protein (MFP) (TC 8.A.1) family.</text>
</comment>
<keyword evidence="4" id="KW-0812">Transmembrane</keyword>
<feature type="coiled-coil region" evidence="2">
    <location>
        <begin position="107"/>
        <end position="141"/>
    </location>
</feature>
<sequence length="426" mass="44260">MKRFKTKTIVIAAVVLIVLIAIIVLLVGGKSGSEKKKDDTGPKPALTVTTAQPSQARLPIKMTANGTITAWQEAIIGSESNGLRLTEVRVNVGDKVRKGQVLATFFAASTQADVLQARAALMEAEANAADARNNAERARTLESSGALSTQQINQYLTTEQTAKAKADAARATLAAQELRLTQTQVLAQDDGIISARNATVGAVVGAGTELFRLIRQGRLEWRAEVTSTELGNIDIGTAALVTAANGTKVKGKVRMIAPTVDIQNRSAIVYVDLSPAAAVASPVRAGMFATGEFDLGMSSAITVPQQAIVIRDGFNYVFRLNTDNRVTQIKIEPGRRLANSIEVVSGIDANAVLVANGAGFLNDGDLVHVVPSLESVATPAAVSTTSSAKTPAMSQDAATVKKAGNTSVSVAPAPAAPAAGAPQTTK</sequence>
<feature type="transmembrane region" description="Helical" evidence="4">
    <location>
        <begin position="9"/>
        <end position="28"/>
    </location>
</feature>
<feature type="region of interest" description="Disordered" evidence="3">
    <location>
        <begin position="31"/>
        <end position="51"/>
    </location>
</feature>
<dbReference type="Gene3D" id="2.40.30.170">
    <property type="match status" value="1"/>
</dbReference>
<evidence type="ECO:0000313" key="8">
    <source>
        <dbReference type="Proteomes" id="UP001596379"/>
    </source>
</evidence>
<organism evidence="7 8">
    <name type="scientific">Herminiimonas aquatilis</name>
    <dbReference type="NCBI Taxonomy" id="345342"/>
    <lineage>
        <taxon>Bacteria</taxon>
        <taxon>Pseudomonadati</taxon>
        <taxon>Pseudomonadota</taxon>
        <taxon>Betaproteobacteria</taxon>
        <taxon>Burkholderiales</taxon>
        <taxon>Oxalobacteraceae</taxon>
        <taxon>Herminiimonas</taxon>
    </lineage>
</organism>
<dbReference type="Pfam" id="PF25989">
    <property type="entry name" value="YknX_C"/>
    <property type="match status" value="1"/>
</dbReference>
<keyword evidence="4" id="KW-0472">Membrane</keyword>
<dbReference type="Proteomes" id="UP001596379">
    <property type="component" value="Unassembled WGS sequence"/>
</dbReference>
<feature type="compositionally biased region" description="Low complexity" evidence="3">
    <location>
        <begin position="383"/>
        <end position="392"/>
    </location>
</feature>
<gene>
    <name evidence="7" type="ORF">ACFQO0_06165</name>
</gene>
<name>A0ABW2J4B5_9BURK</name>
<dbReference type="PANTHER" id="PTHR30469">
    <property type="entry name" value="MULTIDRUG RESISTANCE PROTEIN MDTA"/>
    <property type="match status" value="1"/>
</dbReference>